<sequence>MEDPRKRIPKGGKRIRVREKSELADELEKFCCPSDLCF</sequence>
<proteinExistence type="predicted"/>
<name>A0A1R3IYE6_9ROSI</name>
<dbReference type="Proteomes" id="UP000187203">
    <property type="component" value="Unassembled WGS sequence"/>
</dbReference>
<dbReference type="EMBL" id="AWUE01017305">
    <property type="protein sequence ID" value="OMO87560.1"/>
    <property type="molecule type" value="Genomic_DNA"/>
</dbReference>
<comment type="caution">
    <text evidence="1">The sequence shown here is derived from an EMBL/GenBank/DDBJ whole genome shotgun (WGS) entry which is preliminary data.</text>
</comment>
<organism evidence="1 2">
    <name type="scientific">Corchorus olitorius</name>
    <dbReference type="NCBI Taxonomy" id="93759"/>
    <lineage>
        <taxon>Eukaryota</taxon>
        <taxon>Viridiplantae</taxon>
        <taxon>Streptophyta</taxon>
        <taxon>Embryophyta</taxon>
        <taxon>Tracheophyta</taxon>
        <taxon>Spermatophyta</taxon>
        <taxon>Magnoliopsida</taxon>
        <taxon>eudicotyledons</taxon>
        <taxon>Gunneridae</taxon>
        <taxon>Pentapetalae</taxon>
        <taxon>rosids</taxon>
        <taxon>malvids</taxon>
        <taxon>Malvales</taxon>
        <taxon>Malvaceae</taxon>
        <taxon>Grewioideae</taxon>
        <taxon>Apeibeae</taxon>
        <taxon>Corchorus</taxon>
    </lineage>
</organism>
<gene>
    <name evidence="1" type="ORF">COLO4_20639</name>
</gene>
<evidence type="ECO:0000313" key="2">
    <source>
        <dbReference type="Proteomes" id="UP000187203"/>
    </source>
</evidence>
<evidence type="ECO:0000313" key="1">
    <source>
        <dbReference type="EMBL" id="OMO87560.1"/>
    </source>
</evidence>
<accession>A0A1R3IYE6</accession>
<protein>
    <submittedName>
        <fullName evidence="1">Uncharacterized protein</fullName>
    </submittedName>
</protein>
<keyword evidence="2" id="KW-1185">Reference proteome</keyword>
<dbReference type="AlphaFoldDB" id="A0A1R3IYE6"/>
<reference evidence="2" key="1">
    <citation type="submission" date="2013-09" db="EMBL/GenBank/DDBJ databases">
        <title>Corchorus olitorius genome sequencing.</title>
        <authorList>
            <person name="Alam M."/>
            <person name="Haque M.S."/>
            <person name="Islam M.S."/>
            <person name="Emdad E.M."/>
            <person name="Islam M.M."/>
            <person name="Ahmed B."/>
            <person name="Halim A."/>
            <person name="Hossen Q.M.M."/>
            <person name="Hossain M.Z."/>
            <person name="Ahmed R."/>
            <person name="Khan M.M."/>
            <person name="Islam R."/>
            <person name="Rashid M.M."/>
            <person name="Khan S.A."/>
            <person name="Rahman M.S."/>
            <person name="Alam M."/>
            <person name="Yahiya A.S."/>
            <person name="Khan M.S."/>
            <person name="Azam M.S."/>
            <person name="Haque T."/>
            <person name="Lashkar M.Z.H."/>
            <person name="Akhand A.I."/>
            <person name="Morshed G."/>
            <person name="Roy S."/>
            <person name="Uddin K.S."/>
            <person name="Rabeya T."/>
            <person name="Hossain A.S."/>
            <person name="Chowdhury A."/>
            <person name="Snigdha A.R."/>
            <person name="Mortoza M.S."/>
            <person name="Matin S.A."/>
            <person name="Hoque S.M.E."/>
            <person name="Islam M.K."/>
            <person name="Roy D.K."/>
            <person name="Haider R."/>
            <person name="Moosa M.M."/>
            <person name="Elias S.M."/>
            <person name="Hasan A.M."/>
            <person name="Jahan S."/>
            <person name="Shafiuddin M."/>
            <person name="Mahmood N."/>
            <person name="Shommy N.S."/>
        </authorList>
    </citation>
    <scope>NUCLEOTIDE SEQUENCE [LARGE SCALE GENOMIC DNA]</scope>
    <source>
        <strain evidence="2">cv. O-4</strain>
    </source>
</reference>